<reference evidence="1" key="1">
    <citation type="submission" date="2020-03" db="EMBL/GenBank/DDBJ databases">
        <title>Draft sequencing of Paenibacilllus sp. S3N08.</title>
        <authorList>
            <person name="Kim D.-U."/>
        </authorList>
    </citation>
    <scope>NUCLEOTIDE SEQUENCE</scope>
    <source>
        <strain evidence="1">S3N08</strain>
    </source>
</reference>
<evidence type="ECO:0000313" key="1">
    <source>
        <dbReference type="EMBL" id="NHN29138.1"/>
    </source>
</evidence>
<dbReference type="Proteomes" id="UP001165962">
    <property type="component" value="Unassembled WGS sequence"/>
</dbReference>
<comment type="caution">
    <text evidence="1">The sequence shown here is derived from an EMBL/GenBank/DDBJ whole genome shotgun (WGS) entry which is preliminary data.</text>
</comment>
<gene>
    <name evidence="1" type="ORF">G9U52_04765</name>
</gene>
<accession>A0ABX0IZK0</accession>
<protein>
    <submittedName>
        <fullName evidence="1">Uncharacterized protein</fullName>
    </submittedName>
</protein>
<dbReference type="RefSeq" id="WP_166146839.1">
    <property type="nucleotide sequence ID" value="NZ_JAAOIW010000002.1"/>
</dbReference>
<name>A0ABX0IZK0_9BACL</name>
<dbReference type="EMBL" id="JAAOIW010000002">
    <property type="protein sequence ID" value="NHN29138.1"/>
    <property type="molecule type" value="Genomic_DNA"/>
</dbReference>
<sequence length="171" mass="19362">MEKTQANKDNGKYLFNVDILVESDTNGRALEKLLHILNSADIQDYLVKEGIQLGQRIQTIMRESIGKQSALPNIDSVPRSETKPEASISKTTKKISISEAAHQPIWEQFQGFKERNSLIRLTIVKAMGIKLSIPCRILNVDQDNGNVSVYHVDERQVYLFKINEIDDYSAS</sequence>
<proteinExistence type="predicted"/>
<evidence type="ECO:0000313" key="2">
    <source>
        <dbReference type="Proteomes" id="UP001165962"/>
    </source>
</evidence>
<keyword evidence="2" id="KW-1185">Reference proteome</keyword>
<organism evidence="1 2">
    <name type="scientific">Paenibacillus agricola</name>
    <dbReference type="NCBI Taxonomy" id="2716264"/>
    <lineage>
        <taxon>Bacteria</taxon>
        <taxon>Bacillati</taxon>
        <taxon>Bacillota</taxon>
        <taxon>Bacilli</taxon>
        <taxon>Bacillales</taxon>
        <taxon>Paenibacillaceae</taxon>
        <taxon>Paenibacillus</taxon>
    </lineage>
</organism>